<reference evidence="3 5" key="2">
    <citation type="submission" date="2015-07" db="EMBL/GenBank/DDBJ databases">
        <title>Whole genome sequence of Ardenticatena maritima DSM 23922.</title>
        <authorList>
            <person name="Hemp J."/>
            <person name="Ward L.M."/>
            <person name="Pace L.A."/>
            <person name="Fischer W.W."/>
        </authorList>
    </citation>
    <scope>NUCLEOTIDE SEQUENCE [LARGE SCALE GENOMIC DNA]</scope>
    <source>
        <strain evidence="3 5">110S</strain>
    </source>
</reference>
<protein>
    <submittedName>
        <fullName evidence="3">Short-chain dehydrogenase</fullName>
    </submittedName>
</protein>
<dbReference type="NCBIfam" id="NF004513">
    <property type="entry name" value="PRK05854.1"/>
    <property type="match status" value="1"/>
</dbReference>
<dbReference type="InterPro" id="IPR036291">
    <property type="entry name" value="NAD(P)-bd_dom_sf"/>
</dbReference>
<dbReference type="RefSeq" id="WP_054493714.1">
    <property type="nucleotide sequence ID" value="NZ_BBZA01000211.1"/>
</dbReference>
<dbReference type="STRING" id="872965.SE16_02125"/>
<reference evidence="4" key="3">
    <citation type="submission" date="2015-08" db="EMBL/GenBank/DDBJ databases">
        <title>Draft Genome Sequence of a Heterotrophic Facultative Anaerobic Bacterium Ardenticatena maritima Strain 110S.</title>
        <authorList>
            <person name="Kawaichi S."/>
            <person name="Yoshida T."/>
            <person name="Sako Y."/>
            <person name="Nakamura R."/>
        </authorList>
    </citation>
    <scope>NUCLEOTIDE SEQUENCE [LARGE SCALE GENOMIC DNA]</scope>
    <source>
        <strain evidence="4">110S</strain>
    </source>
</reference>
<dbReference type="CDD" id="cd05327">
    <property type="entry name" value="retinol-DH_like_SDR_c_like"/>
    <property type="match status" value="1"/>
</dbReference>
<dbReference type="InParanoid" id="A0A0M8KB08"/>
<dbReference type="InterPro" id="IPR002347">
    <property type="entry name" value="SDR_fam"/>
</dbReference>
<evidence type="ECO:0000313" key="3">
    <source>
        <dbReference type="EMBL" id="KPL89292.1"/>
    </source>
</evidence>
<gene>
    <name evidence="2" type="ORF">ARMA_2369</name>
    <name evidence="3" type="ORF">SE16_02125</name>
</gene>
<keyword evidence="1" id="KW-0560">Oxidoreductase</keyword>
<dbReference type="EMBL" id="LGKN01000003">
    <property type="protein sequence ID" value="KPL89292.1"/>
    <property type="molecule type" value="Genomic_DNA"/>
</dbReference>
<name>A0A0M8KB08_9CHLR</name>
<sequence length="308" mass="33839">MAAKWTAADMPDQTGKIIIVTGANSGIGYETARALAHKGAHVVMACRSRERAEAAAARIRAENPRGELAVLDLDLADLASVRAFADTFTQQYDRLDVLVNNAGIMAPPQRMTTKDGFEIQFGVNHLGHFALTGLLIGRLLATPKSRVVTVSSGAHRFGTINFDDLNWERSYSPWKAYAQSKLANLLFTFELQRRLEAKGAETIAVAAHPGYTNTNLQRYTRSFSLLNKLLAQSPEMGALPTLYAATMPDVRGGDYFGPDGFMEMRGYPKRVQAKPEAYDPETARRLWEVSEQLTGVAYLDDVPAAREA</sequence>
<dbReference type="PANTHER" id="PTHR43157:SF31">
    <property type="entry name" value="PHOSPHATIDYLINOSITOL-GLYCAN BIOSYNTHESIS CLASS F PROTEIN"/>
    <property type="match status" value="1"/>
</dbReference>
<dbReference type="NCBIfam" id="NF004846">
    <property type="entry name" value="PRK06197.1"/>
    <property type="match status" value="1"/>
</dbReference>
<dbReference type="AlphaFoldDB" id="A0A0M8KB08"/>
<evidence type="ECO:0000256" key="1">
    <source>
        <dbReference type="ARBA" id="ARBA00023002"/>
    </source>
</evidence>
<accession>A0A0M8KB08</accession>
<comment type="caution">
    <text evidence="2">The sequence shown here is derived from an EMBL/GenBank/DDBJ whole genome shotgun (WGS) entry which is preliminary data.</text>
</comment>
<evidence type="ECO:0000313" key="4">
    <source>
        <dbReference type="Proteomes" id="UP000037784"/>
    </source>
</evidence>
<dbReference type="Proteomes" id="UP000050502">
    <property type="component" value="Unassembled WGS sequence"/>
</dbReference>
<reference evidence="2 4" key="1">
    <citation type="journal article" date="2015" name="Genome Announc.">
        <title>Draft Genome Sequence of a Heterotrophic Facultative Anaerobic Thermophilic Bacterium, Ardenticatena maritima Strain 110ST.</title>
        <authorList>
            <person name="Kawaichi S."/>
            <person name="Yoshida T."/>
            <person name="Sako Y."/>
            <person name="Nakamura R."/>
        </authorList>
    </citation>
    <scope>NUCLEOTIDE SEQUENCE [LARGE SCALE GENOMIC DNA]</scope>
    <source>
        <strain evidence="2 4">110S</strain>
    </source>
</reference>
<dbReference type="PATRIC" id="fig|872965.6.peg.373"/>
<evidence type="ECO:0000313" key="2">
    <source>
        <dbReference type="EMBL" id="GAP63946.1"/>
    </source>
</evidence>
<dbReference type="Proteomes" id="UP000037784">
    <property type="component" value="Unassembled WGS sequence"/>
</dbReference>
<proteinExistence type="predicted"/>
<dbReference type="Gene3D" id="3.40.50.720">
    <property type="entry name" value="NAD(P)-binding Rossmann-like Domain"/>
    <property type="match status" value="1"/>
</dbReference>
<dbReference type="SUPFAM" id="SSF51735">
    <property type="entry name" value="NAD(P)-binding Rossmann-fold domains"/>
    <property type="match status" value="1"/>
</dbReference>
<dbReference type="Pfam" id="PF00106">
    <property type="entry name" value="adh_short"/>
    <property type="match status" value="1"/>
</dbReference>
<organism evidence="2 4">
    <name type="scientific">Ardenticatena maritima</name>
    <dbReference type="NCBI Taxonomy" id="872965"/>
    <lineage>
        <taxon>Bacteria</taxon>
        <taxon>Bacillati</taxon>
        <taxon>Chloroflexota</taxon>
        <taxon>Ardenticatenia</taxon>
        <taxon>Ardenticatenales</taxon>
        <taxon>Ardenticatenaceae</taxon>
        <taxon>Ardenticatena</taxon>
    </lineage>
</organism>
<dbReference type="EMBL" id="BBZA01000211">
    <property type="protein sequence ID" value="GAP63946.1"/>
    <property type="molecule type" value="Genomic_DNA"/>
</dbReference>
<evidence type="ECO:0000313" key="5">
    <source>
        <dbReference type="Proteomes" id="UP000050502"/>
    </source>
</evidence>
<dbReference type="OrthoDB" id="9809821at2"/>
<keyword evidence="4" id="KW-1185">Reference proteome</keyword>
<dbReference type="PANTHER" id="PTHR43157">
    <property type="entry name" value="PHOSPHATIDYLINOSITOL-GLYCAN BIOSYNTHESIS CLASS F PROTEIN-RELATED"/>
    <property type="match status" value="1"/>
</dbReference>
<dbReference type="GO" id="GO:0016491">
    <property type="term" value="F:oxidoreductase activity"/>
    <property type="evidence" value="ECO:0007669"/>
    <property type="project" value="UniProtKB-KW"/>
</dbReference>
<dbReference type="PRINTS" id="PR00081">
    <property type="entry name" value="GDHRDH"/>
</dbReference>